<feature type="transmembrane region" description="Helical" evidence="1">
    <location>
        <begin position="34"/>
        <end position="57"/>
    </location>
</feature>
<evidence type="ECO:0000313" key="2">
    <source>
        <dbReference type="EMBL" id="VEN73583.1"/>
    </source>
</evidence>
<gene>
    <name evidence="2" type="ORF">EPICR_20048</name>
</gene>
<proteinExistence type="predicted"/>
<feature type="transmembrane region" description="Helical" evidence="1">
    <location>
        <begin position="63"/>
        <end position="83"/>
    </location>
</feature>
<keyword evidence="1" id="KW-1133">Transmembrane helix</keyword>
<dbReference type="AlphaFoldDB" id="A0A484HFX1"/>
<feature type="transmembrane region" description="Helical" evidence="1">
    <location>
        <begin position="138"/>
        <end position="156"/>
    </location>
</feature>
<sequence length="174" mass="19614">MIYLFHTGAALFLIIIRSSFMPYFRILDGFFDPLAAWVIYLGIFRPFGESLFGVLFAGFMMDALTGGPFGLYMTAYFWIFLGIRRLMAFVDIKDFFLKPVVISAGVFAQNVIFFFPVAMASPGSGFLSRAAGSAAEQIFWAVCAGPFLMVLIENAYRRVEGWQTEFLAKRRGRV</sequence>
<evidence type="ECO:0008006" key="3">
    <source>
        <dbReference type="Google" id="ProtNLM"/>
    </source>
</evidence>
<reference evidence="2" key="1">
    <citation type="submission" date="2019-01" db="EMBL/GenBank/DDBJ databases">
        <authorList>
            <consortium name="Genoscope - CEA"/>
            <person name="William W."/>
        </authorList>
    </citation>
    <scope>NUCLEOTIDE SEQUENCE</scope>
    <source>
        <strain evidence="2">CR-1</strain>
    </source>
</reference>
<feature type="transmembrane region" description="Helical" evidence="1">
    <location>
        <begin position="95"/>
        <end position="118"/>
    </location>
</feature>
<dbReference type="EMBL" id="CAACVI010000012">
    <property type="protein sequence ID" value="VEN73583.1"/>
    <property type="molecule type" value="Genomic_DNA"/>
</dbReference>
<organism evidence="2">
    <name type="scientific">uncultured Desulfobacteraceae bacterium</name>
    <dbReference type="NCBI Taxonomy" id="218296"/>
    <lineage>
        <taxon>Bacteria</taxon>
        <taxon>Pseudomonadati</taxon>
        <taxon>Thermodesulfobacteriota</taxon>
        <taxon>Desulfobacteria</taxon>
        <taxon>Desulfobacterales</taxon>
        <taxon>Desulfobacteraceae</taxon>
        <taxon>environmental samples</taxon>
    </lineage>
</organism>
<keyword evidence="1" id="KW-0812">Transmembrane</keyword>
<keyword evidence="1" id="KW-0472">Membrane</keyword>
<evidence type="ECO:0000256" key="1">
    <source>
        <dbReference type="SAM" id="Phobius"/>
    </source>
</evidence>
<accession>A0A484HFX1</accession>
<name>A0A484HFX1_9BACT</name>
<protein>
    <recommendedName>
        <fullName evidence="3">Rod shape-determining protein MreD</fullName>
    </recommendedName>
</protein>
<feature type="transmembrane region" description="Helical" evidence="1">
    <location>
        <begin position="6"/>
        <end position="27"/>
    </location>
</feature>